<organism evidence="1 2">
    <name type="scientific">Microbacterium istanbulense</name>
    <dbReference type="NCBI Taxonomy" id="3122049"/>
    <lineage>
        <taxon>Bacteria</taxon>
        <taxon>Bacillati</taxon>
        <taxon>Actinomycetota</taxon>
        <taxon>Actinomycetes</taxon>
        <taxon>Micrococcales</taxon>
        <taxon>Microbacteriaceae</taxon>
        <taxon>Microbacterium</taxon>
    </lineage>
</organism>
<dbReference type="EMBL" id="JBBDGN010000005">
    <property type="protein sequence ID" value="MEJ1091474.1"/>
    <property type="molecule type" value="Genomic_DNA"/>
</dbReference>
<dbReference type="InterPro" id="IPR014825">
    <property type="entry name" value="DNA_alkylation"/>
</dbReference>
<dbReference type="Gene3D" id="1.25.10.90">
    <property type="match status" value="1"/>
</dbReference>
<accession>A0ABU8LKU4</accession>
<evidence type="ECO:0000313" key="2">
    <source>
        <dbReference type="Proteomes" id="UP001366085"/>
    </source>
</evidence>
<dbReference type="RefSeq" id="WP_337319032.1">
    <property type="nucleotide sequence ID" value="NZ_JBBDGN010000005.1"/>
</dbReference>
<protein>
    <submittedName>
        <fullName evidence="1">DNA alkylation repair protein</fullName>
    </submittedName>
</protein>
<dbReference type="InterPro" id="IPR016024">
    <property type="entry name" value="ARM-type_fold"/>
</dbReference>
<name>A0ABU8LKU4_9MICO</name>
<proteinExistence type="predicted"/>
<evidence type="ECO:0000313" key="1">
    <source>
        <dbReference type="EMBL" id="MEJ1091474.1"/>
    </source>
</evidence>
<keyword evidence="2" id="KW-1185">Reference proteome</keyword>
<dbReference type="Pfam" id="PF08713">
    <property type="entry name" value="DNA_alkylation"/>
    <property type="match status" value="1"/>
</dbReference>
<dbReference type="Proteomes" id="UP001366085">
    <property type="component" value="Unassembled WGS sequence"/>
</dbReference>
<dbReference type="SUPFAM" id="SSF48371">
    <property type="entry name" value="ARM repeat"/>
    <property type="match status" value="1"/>
</dbReference>
<dbReference type="PANTHER" id="PTHR41291">
    <property type="entry name" value="DNA ALKYLATION REPAIR PROTEIN"/>
    <property type="match status" value="1"/>
</dbReference>
<reference evidence="1 2" key="1">
    <citation type="submission" date="2024-02" db="EMBL/GenBank/DDBJ databases">
        <authorList>
            <person name="Saticioglu I.B."/>
        </authorList>
    </citation>
    <scope>NUCLEOTIDE SEQUENCE [LARGE SCALE GENOMIC DNA]</scope>
    <source>
        <strain evidence="1 2">Mu-43</strain>
    </source>
</reference>
<sequence>MTDAAQHVLDELAALEDPKARAVNERHGDAHGVNLTKLRAVAKAAGSDAELARELWASDDVAGQLVALLMLKPRVPDAEELDRMLRTTRSAKAHDWFVNYIARKSPLAEQMRVRWFDDTDADARAAAWSLTTDRVAKKPDGLDLDGLLDRIEAELADAPSREQWAMNETLANIGIHHPALRERAVAIGDRLQVLADYPVAPGCTSPFAPAWIAEIVRRRES</sequence>
<comment type="caution">
    <text evidence="1">The sequence shown here is derived from an EMBL/GenBank/DDBJ whole genome shotgun (WGS) entry which is preliminary data.</text>
</comment>
<dbReference type="PANTHER" id="PTHR41291:SF1">
    <property type="entry name" value="DNA ALKYLATION REPAIR PROTEIN"/>
    <property type="match status" value="1"/>
</dbReference>
<gene>
    <name evidence="1" type="ORF">WDU93_07165</name>
</gene>